<dbReference type="RefSeq" id="WP_257445687.1">
    <property type="nucleotide sequence ID" value="NZ_JANIPJ010000007.1"/>
</dbReference>
<accession>A0A9X2MRS2</accession>
<proteinExistence type="predicted"/>
<dbReference type="Gene3D" id="1.20.120.450">
    <property type="entry name" value="dinb family like domain"/>
    <property type="match status" value="1"/>
</dbReference>
<evidence type="ECO:0000313" key="3">
    <source>
        <dbReference type="Proteomes" id="UP001141950"/>
    </source>
</evidence>
<sequence>MALTDKKVFDEKGGFELTDLRGEKLHMVSIRGAELHGVDARDTSLVHVNFVGSKWNHIYFSNVHINETQLGGTVFENIRRPDAAESRFEEEAGTDGWVNVEPVTFRTSDLSKAVFEECDLSDADFRDCKVDTMRINGVPVSELMKIYEEHRALPQSVKDFRQLREETISFAESVPADKLDLIPEGYSNSIRWNLGHLLAAWDHGIFPKLGGSWRIPTVYHSMFPNGTSPRDWRSAPPSLKEIVRQLRDQKEQITLELPSHLDYPLAEPFLNMSTMAEMLEFLLNEEQHHQRTMRAIAEALENGAAFEPTPAVPAAVKLPPFAVVGVSFEANLKEINEQELGRKAFEEVMARRDEIEGRLSEDVYLVQIYPQKMNFNPHVDPFTQLIGYKVEHGSAAGAPDGLAKREFEEKEYVSYTHRGPESELGRTYDLLYGRWMGENDRRPCGYDFEIWGSRYKPDQPDNEIDLYIALAPK</sequence>
<dbReference type="SUPFAM" id="SSF141571">
    <property type="entry name" value="Pentapeptide repeat-like"/>
    <property type="match status" value="1"/>
</dbReference>
<dbReference type="Pfam" id="PF14526">
    <property type="entry name" value="Cass2"/>
    <property type="match status" value="1"/>
</dbReference>
<dbReference type="Pfam" id="PF00805">
    <property type="entry name" value="Pentapeptide"/>
    <property type="match status" value="1"/>
</dbReference>
<dbReference type="Proteomes" id="UP001141950">
    <property type="component" value="Unassembled WGS sequence"/>
</dbReference>
<keyword evidence="3" id="KW-1185">Reference proteome</keyword>
<reference evidence="2" key="1">
    <citation type="submission" date="2022-08" db="EMBL/GenBank/DDBJ databases">
        <title>The genomic sequence of strain Paenibacillus sp. SCIV0701.</title>
        <authorList>
            <person name="Zhao H."/>
        </authorList>
    </citation>
    <scope>NUCLEOTIDE SEQUENCE</scope>
    <source>
        <strain evidence="2">SCIV0701</strain>
    </source>
</reference>
<comment type="caution">
    <text evidence="2">The sequence shown here is derived from an EMBL/GenBank/DDBJ whole genome shotgun (WGS) entry which is preliminary data.</text>
</comment>
<dbReference type="Pfam" id="PF12867">
    <property type="entry name" value="DinB_2"/>
    <property type="match status" value="1"/>
</dbReference>
<evidence type="ECO:0000259" key="1">
    <source>
        <dbReference type="SMART" id="SM00871"/>
    </source>
</evidence>
<dbReference type="EMBL" id="JANIPJ010000007">
    <property type="protein sequence ID" value="MCR2804571.1"/>
    <property type="molecule type" value="Genomic_DNA"/>
</dbReference>
<dbReference type="AlphaFoldDB" id="A0A9X2MRS2"/>
<dbReference type="SMART" id="SM00871">
    <property type="entry name" value="AraC_E_bind"/>
    <property type="match status" value="1"/>
</dbReference>
<organism evidence="2 3">
    <name type="scientific">Paenibacillus soyae</name>
    <dbReference type="NCBI Taxonomy" id="2969249"/>
    <lineage>
        <taxon>Bacteria</taxon>
        <taxon>Bacillati</taxon>
        <taxon>Bacillota</taxon>
        <taxon>Bacilli</taxon>
        <taxon>Bacillales</taxon>
        <taxon>Paenibacillaceae</taxon>
        <taxon>Paenibacillus</taxon>
    </lineage>
</organism>
<evidence type="ECO:0000313" key="2">
    <source>
        <dbReference type="EMBL" id="MCR2804571.1"/>
    </source>
</evidence>
<dbReference type="InterPro" id="IPR034660">
    <property type="entry name" value="DinB/YfiT-like"/>
</dbReference>
<dbReference type="InterPro" id="IPR024775">
    <property type="entry name" value="DinB-like"/>
</dbReference>
<feature type="domain" description="AraC effector-binding" evidence="1">
    <location>
        <begin position="311"/>
        <end position="471"/>
    </location>
</feature>
<dbReference type="InterPro" id="IPR029441">
    <property type="entry name" value="Cass2"/>
</dbReference>
<dbReference type="Gene3D" id="2.160.20.80">
    <property type="entry name" value="E3 ubiquitin-protein ligase SopA"/>
    <property type="match status" value="1"/>
</dbReference>
<dbReference type="InterPro" id="IPR011256">
    <property type="entry name" value="Reg_factor_effector_dom_sf"/>
</dbReference>
<gene>
    <name evidence="2" type="ORF">NQZ67_11855</name>
</gene>
<name>A0A9X2MRS2_9BACL</name>
<dbReference type="Gene3D" id="3.20.80.10">
    <property type="entry name" value="Regulatory factor, effector binding domain"/>
    <property type="match status" value="1"/>
</dbReference>
<dbReference type="SUPFAM" id="SSF55136">
    <property type="entry name" value="Probable bacterial effector-binding domain"/>
    <property type="match status" value="1"/>
</dbReference>
<protein>
    <submittedName>
        <fullName evidence="2">DinB family protein</fullName>
    </submittedName>
</protein>
<dbReference type="SUPFAM" id="SSF109854">
    <property type="entry name" value="DinB/YfiT-like putative metalloenzymes"/>
    <property type="match status" value="1"/>
</dbReference>
<dbReference type="InterPro" id="IPR001646">
    <property type="entry name" value="5peptide_repeat"/>
</dbReference>
<dbReference type="InterPro" id="IPR010499">
    <property type="entry name" value="AraC_E-bd"/>
</dbReference>